<dbReference type="Pfam" id="PF00800">
    <property type="entry name" value="PDT"/>
    <property type="match status" value="1"/>
</dbReference>
<dbReference type="OrthoDB" id="9802281at2"/>
<evidence type="ECO:0000256" key="16">
    <source>
        <dbReference type="ARBA" id="ARBA00031175"/>
    </source>
</evidence>
<evidence type="ECO:0000256" key="10">
    <source>
        <dbReference type="ARBA" id="ARBA00022605"/>
    </source>
</evidence>
<dbReference type="PANTHER" id="PTHR21022">
    <property type="entry name" value="PREPHENATE DEHYDRATASE P PROTEIN"/>
    <property type="match status" value="1"/>
</dbReference>
<accession>A0A1H0EPL4</accession>
<feature type="domain" description="Chorismate mutase" evidence="20">
    <location>
        <begin position="1"/>
        <end position="87"/>
    </location>
</feature>
<dbReference type="GO" id="GO:0005737">
    <property type="term" value="C:cytoplasm"/>
    <property type="evidence" value="ECO:0007669"/>
    <property type="project" value="UniProtKB-SubCell"/>
</dbReference>
<evidence type="ECO:0000256" key="17">
    <source>
        <dbReference type="ARBA" id="ARBA00031520"/>
    </source>
</evidence>
<evidence type="ECO:0000313" key="24">
    <source>
        <dbReference type="Proteomes" id="UP000199182"/>
    </source>
</evidence>
<name>A0A1H0EPL4_9FIRM</name>
<evidence type="ECO:0000256" key="14">
    <source>
        <dbReference type="ARBA" id="ARBA00023239"/>
    </source>
</evidence>
<evidence type="ECO:0000259" key="21">
    <source>
        <dbReference type="PROSITE" id="PS51171"/>
    </source>
</evidence>
<dbReference type="SUPFAM" id="SSF53850">
    <property type="entry name" value="Periplasmic binding protein-like II"/>
    <property type="match status" value="1"/>
</dbReference>
<evidence type="ECO:0000256" key="5">
    <source>
        <dbReference type="ARBA" id="ARBA00004817"/>
    </source>
</evidence>
<evidence type="ECO:0000256" key="6">
    <source>
        <dbReference type="ARBA" id="ARBA00013147"/>
    </source>
</evidence>
<keyword evidence="13" id="KW-0413">Isomerase</keyword>
<comment type="pathway">
    <text evidence="5">Metabolic intermediate biosynthesis; prephenate biosynthesis; prephenate from chorismate: step 1/1.</text>
</comment>
<feature type="domain" description="Prephenate dehydratase" evidence="21">
    <location>
        <begin position="110"/>
        <end position="286"/>
    </location>
</feature>
<dbReference type="SUPFAM" id="SSF55021">
    <property type="entry name" value="ACT-like"/>
    <property type="match status" value="1"/>
</dbReference>
<dbReference type="EMBL" id="FNID01000035">
    <property type="protein sequence ID" value="SDN84266.1"/>
    <property type="molecule type" value="Genomic_DNA"/>
</dbReference>
<evidence type="ECO:0000256" key="11">
    <source>
        <dbReference type="ARBA" id="ARBA00023141"/>
    </source>
</evidence>
<dbReference type="InterPro" id="IPR002912">
    <property type="entry name" value="ACT_dom"/>
</dbReference>
<dbReference type="RefSeq" id="WP_092642402.1">
    <property type="nucleotide sequence ID" value="NZ_FNID01000035.1"/>
</dbReference>
<dbReference type="InterPro" id="IPR008242">
    <property type="entry name" value="Chor_mutase/pphenate_deHydtase"/>
</dbReference>
<sequence length="377" mass="41461">MKDLNQLRVEIDQTDEQLLALFKQRMGLVKEVAAYKAANSLPVYQPEREKLLLKRVGELAGEEYRIPAQMLFTSIMDISKANQQVAAPGALTQMLLQAAENSQPIPGGATVACAGVEGAYSYVAAGRLLQEPNRVCFERFEDVFAAVVSGRCRYGVLPIENSSAGSVTQVYDLLRSDGCYIVKSYNLKITHSLLGVPGAKLGDITRVYSHPQALAQCGGFFSQNRQITGIPYSTTAAAAQYVSQLGDKTAAALAGEDCARLYGLEVLNSEVQNAENNYTRFILITKTPAAAPEANRIALVLKLSHTPGALHRLISRFAARGLNLTKIESRPIPEVPFEFLFYFEFDGNVRQPKVRELLENLNSELEYLRFLGNYAVE</sequence>
<evidence type="ECO:0000256" key="3">
    <source>
        <dbReference type="ARBA" id="ARBA00004496"/>
    </source>
</evidence>
<evidence type="ECO:0000256" key="8">
    <source>
        <dbReference type="ARBA" id="ARBA00021872"/>
    </source>
</evidence>
<dbReference type="PANTHER" id="PTHR21022:SF19">
    <property type="entry name" value="PREPHENATE DEHYDRATASE-RELATED"/>
    <property type="match status" value="1"/>
</dbReference>
<comment type="pathway">
    <text evidence="4">Amino-acid biosynthesis; L-phenylalanine biosynthesis; phenylpyruvate from prephenate: step 1/1.</text>
</comment>
<dbReference type="AlphaFoldDB" id="A0A1H0EPL4"/>
<reference evidence="23 24" key="1">
    <citation type="submission" date="2016-10" db="EMBL/GenBank/DDBJ databases">
        <authorList>
            <person name="de Groot N.N."/>
        </authorList>
    </citation>
    <scope>NUCLEOTIDE SEQUENCE [LARGE SCALE GENOMIC DNA]</scope>
    <source>
        <strain evidence="23 24">CGMCC 1.5012</strain>
    </source>
</reference>
<dbReference type="CDD" id="cd04905">
    <property type="entry name" value="ACT_CM-PDT"/>
    <property type="match status" value="1"/>
</dbReference>
<dbReference type="SMART" id="SM00830">
    <property type="entry name" value="CM_2"/>
    <property type="match status" value="1"/>
</dbReference>
<dbReference type="Pfam" id="PF01817">
    <property type="entry name" value="CM_2"/>
    <property type="match status" value="1"/>
</dbReference>
<dbReference type="UniPathway" id="UPA00120">
    <property type="reaction ID" value="UER00203"/>
</dbReference>
<dbReference type="GO" id="GO:0009094">
    <property type="term" value="P:L-phenylalanine biosynthetic process"/>
    <property type="evidence" value="ECO:0007669"/>
    <property type="project" value="UniProtKB-UniPathway"/>
</dbReference>
<keyword evidence="9" id="KW-0963">Cytoplasm</keyword>
<keyword evidence="10" id="KW-0028">Amino-acid biosynthesis</keyword>
<dbReference type="PROSITE" id="PS51168">
    <property type="entry name" value="CHORISMATE_MUT_2"/>
    <property type="match status" value="1"/>
</dbReference>
<evidence type="ECO:0000256" key="2">
    <source>
        <dbReference type="ARBA" id="ARBA00002364"/>
    </source>
</evidence>
<evidence type="ECO:0000256" key="18">
    <source>
        <dbReference type="ARBA" id="ARBA00047848"/>
    </source>
</evidence>
<evidence type="ECO:0000256" key="9">
    <source>
        <dbReference type="ARBA" id="ARBA00022490"/>
    </source>
</evidence>
<keyword evidence="24" id="KW-1185">Reference proteome</keyword>
<dbReference type="Gene3D" id="3.30.70.260">
    <property type="match status" value="1"/>
</dbReference>
<dbReference type="PROSITE" id="PS00857">
    <property type="entry name" value="PREPHENATE_DEHYDR_1"/>
    <property type="match status" value="1"/>
</dbReference>
<evidence type="ECO:0000256" key="1">
    <source>
        <dbReference type="ARBA" id="ARBA00000824"/>
    </source>
</evidence>
<dbReference type="InterPro" id="IPR018528">
    <property type="entry name" value="Preph_deHydtase_CS"/>
</dbReference>
<keyword evidence="11" id="KW-0057">Aromatic amino acid biosynthesis</keyword>
<dbReference type="PROSITE" id="PS51171">
    <property type="entry name" value="PREPHENATE_DEHYDR_3"/>
    <property type="match status" value="1"/>
</dbReference>
<dbReference type="InterPro" id="IPR036979">
    <property type="entry name" value="CM_dom_sf"/>
</dbReference>
<keyword evidence="14" id="KW-0456">Lyase</keyword>
<comment type="catalytic activity">
    <reaction evidence="1">
        <text>chorismate = prephenate</text>
        <dbReference type="Rhea" id="RHEA:13897"/>
        <dbReference type="ChEBI" id="CHEBI:29748"/>
        <dbReference type="ChEBI" id="CHEBI:29934"/>
        <dbReference type="EC" id="5.4.99.5"/>
    </reaction>
</comment>
<keyword evidence="15" id="KW-0511">Multifunctional enzyme</keyword>
<dbReference type="Gene3D" id="3.40.190.10">
    <property type="entry name" value="Periplasmic binding protein-like II"/>
    <property type="match status" value="2"/>
</dbReference>
<evidence type="ECO:0000256" key="12">
    <source>
        <dbReference type="ARBA" id="ARBA00023222"/>
    </source>
</evidence>
<dbReference type="InterPro" id="IPR002701">
    <property type="entry name" value="CM_II_prokaryot"/>
</dbReference>
<dbReference type="GO" id="GO:0046417">
    <property type="term" value="P:chorismate metabolic process"/>
    <property type="evidence" value="ECO:0007669"/>
    <property type="project" value="InterPro"/>
</dbReference>
<dbReference type="InterPro" id="IPR036263">
    <property type="entry name" value="Chorismate_II_sf"/>
</dbReference>
<evidence type="ECO:0000259" key="22">
    <source>
        <dbReference type="PROSITE" id="PS51671"/>
    </source>
</evidence>
<dbReference type="EC" id="4.2.1.51" evidence="6"/>
<protein>
    <recommendedName>
        <fullName evidence="7">Bifunctional chorismate mutase/prephenate dehydratase</fullName>
        <ecNumber evidence="6">4.2.1.51</ecNumber>
    </recommendedName>
    <alternativeName>
        <fullName evidence="17">Chorismate mutase-prephenate dehydratase</fullName>
    </alternativeName>
    <alternativeName>
        <fullName evidence="8">Prephenate dehydratase</fullName>
    </alternativeName>
    <alternativeName>
        <fullName evidence="16">p-protein</fullName>
    </alternativeName>
</protein>
<evidence type="ECO:0000256" key="4">
    <source>
        <dbReference type="ARBA" id="ARBA00004741"/>
    </source>
</evidence>
<evidence type="ECO:0000313" key="23">
    <source>
        <dbReference type="EMBL" id="SDN84266.1"/>
    </source>
</evidence>
<dbReference type="GO" id="GO:0004106">
    <property type="term" value="F:chorismate mutase activity"/>
    <property type="evidence" value="ECO:0007669"/>
    <property type="project" value="UniProtKB-EC"/>
</dbReference>
<feature type="domain" description="ACT" evidence="22">
    <location>
        <begin position="298"/>
        <end position="377"/>
    </location>
</feature>
<dbReference type="PROSITE" id="PS51671">
    <property type="entry name" value="ACT"/>
    <property type="match status" value="1"/>
</dbReference>
<comment type="subcellular location">
    <subcellularLocation>
        <location evidence="3">Cytoplasm</location>
    </subcellularLocation>
</comment>
<dbReference type="Proteomes" id="UP000199182">
    <property type="component" value="Unassembled WGS sequence"/>
</dbReference>
<evidence type="ECO:0000256" key="15">
    <source>
        <dbReference type="ARBA" id="ARBA00023268"/>
    </source>
</evidence>
<dbReference type="InterPro" id="IPR045865">
    <property type="entry name" value="ACT-like_dom_sf"/>
</dbReference>
<dbReference type="SUPFAM" id="SSF48600">
    <property type="entry name" value="Chorismate mutase II"/>
    <property type="match status" value="1"/>
</dbReference>
<dbReference type="PROSITE" id="PS00858">
    <property type="entry name" value="PREPHENATE_DEHYDR_2"/>
    <property type="match status" value="1"/>
</dbReference>
<evidence type="ECO:0000259" key="20">
    <source>
        <dbReference type="PROSITE" id="PS51168"/>
    </source>
</evidence>
<organism evidence="23 24">
    <name type="scientific">Acetanaerobacterium elongatum</name>
    <dbReference type="NCBI Taxonomy" id="258515"/>
    <lineage>
        <taxon>Bacteria</taxon>
        <taxon>Bacillati</taxon>
        <taxon>Bacillota</taxon>
        <taxon>Clostridia</taxon>
        <taxon>Eubacteriales</taxon>
        <taxon>Oscillospiraceae</taxon>
        <taxon>Acetanaerobacterium</taxon>
    </lineage>
</organism>
<comment type="function">
    <text evidence="2">Catalyzes the Claisen rearrangement of chorismate to prephenate and the decarboxylation/dehydration of prephenate to phenylpyruvate.</text>
</comment>
<dbReference type="PIRSF" id="PIRSF001500">
    <property type="entry name" value="Chor_mut_pdt_Ppr"/>
    <property type="match status" value="1"/>
</dbReference>
<keyword evidence="12" id="KW-0584">Phenylalanine biosynthesis</keyword>
<dbReference type="STRING" id="258515.SAMN05192585_1356"/>
<dbReference type="CDD" id="cd13631">
    <property type="entry name" value="PBP2_Ct-PDT_like"/>
    <property type="match status" value="1"/>
</dbReference>
<dbReference type="UniPathway" id="UPA00121">
    <property type="reaction ID" value="UER00345"/>
</dbReference>
<evidence type="ECO:0000256" key="19">
    <source>
        <dbReference type="PIRSR" id="PIRSR001500-2"/>
    </source>
</evidence>
<dbReference type="InterPro" id="IPR001086">
    <property type="entry name" value="Preph_deHydtase"/>
</dbReference>
<proteinExistence type="predicted"/>
<feature type="site" description="Essential for prephenate dehydratase activity" evidence="19">
    <location>
        <position position="279"/>
    </location>
</feature>
<comment type="catalytic activity">
    <reaction evidence="18">
        <text>prephenate + H(+) = 3-phenylpyruvate + CO2 + H2O</text>
        <dbReference type="Rhea" id="RHEA:21648"/>
        <dbReference type="ChEBI" id="CHEBI:15377"/>
        <dbReference type="ChEBI" id="CHEBI:15378"/>
        <dbReference type="ChEBI" id="CHEBI:16526"/>
        <dbReference type="ChEBI" id="CHEBI:18005"/>
        <dbReference type="ChEBI" id="CHEBI:29934"/>
        <dbReference type="EC" id="4.2.1.51"/>
    </reaction>
</comment>
<evidence type="ECO:0000256" key="7">
    <source>
        <dbReference type="ARBA" id="ARBA00014401"/>
    </source>
</evidence>
<dbReference type="GO" id="GO:0004664">
    <property type="term" value="F:prephenate dehydratase activity"/>
    <property type="evidence" value="ECO:0007669"/>
    <property type="project" value="UniProtKB-EC"/>
</dbReference>
<evidence type="ECO:0000256" key="13">
    <source>
        <dbReference type="ARBA" id="ARBA00023235"/>
    </source>
</evidence>
<gene>
    <name evidence="23" type="ORF">SAMN05192585_1356</name>
</gene>
<dbReference type="Gene3D" id="1.20.59.10">
    <property type="entry name" value="Chorismate mutase"/>
    <property type="match status" value="1"/>
</dbReference>